<comment type="caution">
    <text evidence="2">The sequence shown here is derived from an EMBL/GenBank/DDBJ whole genome shotgun (WGS) entry which is preliminary data.</text>
</comment>
<dbReference type="PANTHER" id="PTHR23419">
    <property type="entry name" value="DIVALENT CATION TOLERANCE CUTA-RELATED"/>
    <property type="match status" value="1"/>
</dbReference>
<dbReference type="InterPro" id="IPR011322">
    <property type="entry name" value="N-reg_PII-like_a/b"/>
</dbReference>
<evidence type="ECO:0000256" key="1">
    <source>
        <dbReference type="ARBA" id="ARBA00010169"/>
    </source>
</evidence>
<sequence length="108" mass="12211">MTNFGVVYVTASSQAEAEMIADALVRDGLAACVSLFPIQSVYIWQQEICRESEWQLLVKTRQEQYPAIEAKVKILHSYTTPEIIFLPIVTGCPTYLEWMHTQTASSQP</sequence>
<dbReference type="GO" id="GO:0005507">
    <property type="term" value="F:copper ion binding"/>
    <property type="evidence" value="ECO:0007669"/>
    <property type="project" value="TreeGrafter"/>
</dbReference>
<organism evidence="2 3">
    <name type="scientific">Pseudocalidococcus azoricus BACA0444</name>
    <dbReference type="NCBI Taxonomy" id="2918990"/>
    <lineage>
        <taxon>Bacteria</taxon>
        <taxon>Bacillati</taxon>
        <taxon>Cyanobacteriota</taxon>
        <taxon>Cyanophyceae</taxon>
        <taxon>Acaryochloridales</taxon>
        <taxon>Thermosynechococcaceae</taxon>
        <taxon>Pseudocalidococcus</taxon>
        <taxon>Pseudocalidococcus azoricus</taxon>
    </lineage>
</organism>
<dbReference type="GO" id="GO:0010038">
    <property type="term" value="P:response to metal ion"/>
    <property type="evidence" value="ECO:0007669"/>
    <property type="project" value="InterPro"/>
</dbReference>
<dbReference type="EMBL" id="JAVMIP010000026">
    <property type="protein sequence ID" value="MDS3862297.1"/>
    <property type="molecule type" value="Genomic_DNA"/>
</dbReference>
<name>A0AAE4FVG5_9CYAN</name>
<comment type="similarity">
    <text evidence="1">Belongs to the CutA family.</text>
</comment>
<keyword evidence="3" id="KW-1185">Reference proteome</keyword>
<evidence type="ECO:0000313" key="2">
    <source>
        <dbReference type="EMBL" id="MDS3862297.1"/>
    </source>
</evidence>
<dbReference type="InterPro" id="IPR015867">
    <property type="entry name" value="N-reg_PII/ATP_PRibTrfase_C"/>
</dbReference>
<proteinExistence type="inferred from homology"/>
<dbReference type="Proteomes" id="UP001268256">
    <property type="component" value="Unassembled WGS sequence"/>
</dbReference>
<reference evidence="3" key="1">
    <citation type="submission" date="2023-07" db="EMBL/GenBank/DDBJ databases">
        <authorList>
            <person name="Luz R."/>
            <person name="Cordeiro R."/>
            <person name="Fonseca A."/>
            <person name="Goncalves V."/>
        </authorList>
    </citation>
    <scope>NUCLEOTIDE SEQUENCE [LARGE SCALE GENOMIC DNA]</scope>
    <source>
        <strain evidence="3">BACA0444</strain>
    </source>
</reference>
<dbReference type="SUPFAM" id="SSF54913">
    <property type="entry name" value="GlnB-like"/>
    <property type="match status" value="1"/>
</dbReference>
<dbReference type="Gene3D" id="3.30.70.120">
    <property type="match status" value="1"/>
</dbReference>
<dbReference type="PANTHER" id="PTHR23419:SF8">
    <property type="entry name" value="FI09726P"/>
    <property type="match status" value="1"/>
</dbReference>
<dbReference type="Pfam" id="PF03091">
    <property type="entry name" value="CutA1"/>
    <property type="match status" value="1"/>
</dbReference>
<gene>
    <name evidence="2" type="primary">cutA</name>
    <name evidence="2" type="ORF">RIF25_15970</name>
</gene>
<dbReference type="RefSeq" id="WP_322879505.1">
    <property type="nucleotide sequence ID" value="NZ_JAVMIP010000026.1"/>
</dbReference>
<evidence type="ECO:0000313" key="3">
    <source>
        <dbReference type="Proteomes" id="UP001268256"/>
    </source>
</evidence>
<protein>
    <submittedName>
        <fullName evidence="2">Divalent-cation tolerance protein CutA</fullName>
    </submittedName>
</protein>
<dbReference type="InterPro" id="IPR004323">
    <property type="entry name" value="Ion_tolerance_CutA"/>
</dbReference>
<dbReference type="AlphaFoldDB" id="A0AAE4FVG5"/>
<accession>A0AAE4FVG5</accession>